<dbReference type="EMBL" id="MN739935">
    <property type="protein sequence ID" value="QHT78697.1"/>
    <property type="molecule type" value="Genomic_DNA"/>
</dbReference>
<dbReference type="Pfam" id="PF00085">
    <property type="entry name" value="Thioredoxin"/>
    <property type="match status" value="1"/>
</dbReference>
<dbReference type="InterPro" id="IPR013766">
    <property type="entry name" value="Thioredoxin_domain"/>
</dbReference>
<dbReference type="PROSITE" id="PS51352">
    <property type="entry name" value="THIOREDOXIN_2"/>
    <property type="match status" value="1"/>
</dbReference>
<reference evidence="2" key="1">
    <citation type="journal article" date="2020" name="Nature">
        <title>Giant virus diversity and host interactions through global metagenomics.</title>
        <authorList>
            <person name="Schulz F."/>
            <person name="Roux S."/>
            <person name="Paez-Espino D."/>
            <person name="Jungbluth S."/>
            <person name="Walsh D.A."/>
            <person name="Denef V.J."/>
            <person name="McMahon K.D."/>
            <person name="Konstantinidis K.T."/>
            <person name="Eloe-Fadrosh E.A."/>
            <person name="Kyrpides N.C."/>
            <person name="Woyke T."/>
        </authorList>
    </citation>
    <scope>NUCLEOTIDE SEQUENCE</scope>
    <source>
        <strain evidence="2">GVMAG-M-3300023179-92</strain>
    </source>
</reference>
<name>A0A6C0HEA4_9ZZZZ</name>
<dbReference type="PANTHER" id="PTHR45672">
    <property type="entry name" value="PROTEIN DISULFIDE-ISOMERASE C17H9.14C-RELATED"/>
    <property type="match status" value="1"/>
</dbReference>
<dbReference type="SUPFAM" id="SSF52833">
    <property type="entry name" value="Thioredoxin-like"/>
    <property type="match status" value="1"/>
</dbReference>
<dbReference type="GO" id="GO:0006457">
    <property type="term" value="P:protein folding"/>
    <property type="evidence" value="ECO:0007669"/>
    <property type="project" value="TreeGrafter"/>
</dbReference>
<evidence type="ECO:0000259" key="1">
    <source>
        <dbReference type="PROSITE" id="PS51352"/>
    </source>
</evidence>
<dbReference type="Gene3D" id="3.40.30.10">
    <property type="entry name" value="Glutaredoxin"/>
    <property type="match status" value="1"/>
</dbReference>
<protein>
    <recommendedName>
        <fullName evidence="1">Thioredoxin domain-containing protein</fullName>
    </recommendedName>
</protein>
<dbReference type="GO" id="GO:0005783">
    <property type="term" value="C:endoplasmic reticulum"/>
    <property type="evidence" value="ECO:0007669"/>
    <property type="project" value="TreeGrafter"/>
</dbReference>
<dbReference type="GO" id="GO:0003756">
    <property type="term" value="F:protein disulfide isomerase activity"/>
    <property type="evidence" value="ECO:0007669"/>
    <property type="project" value="TreeGrafter"/>
</dbReference>
<sequence length="139" mass="15786">MSEQTNTLQLSNKDFDIDMNLLNKKAKQKTLVIFFNPGCGHCIQFKPAYEEVAKKLNNNSKDMTIATVNTGENRDLMQRINARQQDFTVQGVPTAVSYYDGQYYSTYQPGNKGDHPYRSVEDVIEFVNGIGSAEITYKK</sequence>
<dbReference type="InterPro" id="IPR051063">
    <property type="entry name" value="PDI"/>
</dbReference>
<organism evidence="2">
    <name type="scientific">viral metagenome</name>
    <dbReference type="NCBI Taxonomy" id="1070528"/>
    <lineage>
        <taxon>unclassified sequences</taxon>
        <taxon>metagenomes</taxon>
        <taxon>organismal metagenomes</taxon>
    </lineage>
</organism>
<accession>A0A6C0HEA4</accession>
<dbReference type="CDD" id="cd02961">
    <property type="entry name" value="PDI_a_family"/>
    <property type="match status" value="1"/>
</dbReference>
<proteinExistence type="predicted"/>
<dbReference type="InterPro" id="IPR036249">
    <property type="entry name" value="Thioredoxin-like_sf"/>
</dbReference>
<evidence type="ECO:0000313" key="2">
    <source>
        <dbReference type="EMBL" id="QHT78697.1"/>
    </source>
</evidence>
<dbReference type="PANTHER" id="PTHR45672:SF11">
    <property type="entry name" value="PROTEIN DISULFIDE-ISOMERASE C17H9.14C"/>
    <property type="match status" value="1"/>
</dbReference>
<feature type="domain" description="Thioredoxin" evidence="1">
    <location>
        <begin position="1"/>
        <end position="132"/>
    </location>
</feature>
<dbReference type="AlphaFoldDB" id="A0A6C0HEA4"/>